<dbReference type="SMART" id="SM00881">
    <property type="entry name" value="CoA_binding"/>
    <property type="match status" value="1"/>
</dbReference>
<evidence type="ECO:0000313" key="3">
    <source>
        <dbReference type="Proteomes" id="UP000199004"/>
    </source>
</evidence>
<dbReference type="Pfam" id="PF13380">
    <property type="entry name" value="CoA_binding_2"/>
    <property type="match status" value="1"/>
</dbReference>
<protein>
    <submittedName>
        <fullName evidence="2">Acyl-CoA synthetase (NDP forming)</fullName>
    </submittedName>
</protein>
<dbReference type="GO" id="GO:0016747">
    <property type="term" value="F:acyltransferase activity, transferring groups other than amino-acyl groups"/>
    <property type="evidence" value="ECO:0007669"/>
    <property type="project" value="InterPro"/>
</dbReference>
<dbReference type="EMBL" id="FNIC01000001">
    <property type="protein sequence ID" value="SDM76389.1"/>
    <property type="molecule type" value="Genomic_DNA"/>
</dbReference>
<dbReference type="InterPro" id="IPR016102">
    <property type="entry name" value="Succinyl-CoA_synth-like"/>
</dbReference>
<dbReference type="Pfam" id="PF13549">
    <property type="entry name" value="ATP-grasp_5"/>
    <property type="match status" value="1"/>
</dbReference>
<feature type="domain" description="N-acetyltransferase" evidence="1">
    <location>
        <begin position="35"/>
        <end position="187"/>
    </location>
</feature>
<dbReference type="InterPro" id="IPR036291">
    <property type="entry name" value="NAD(P)-bd_dom_sf"/>
</dbReference>
<dbReference type="Gene3D" id="3.30.470.20">
    <property type="entry name" value="ATP-grasp fold, B domain"/>
    <property type="match status" value="1"/>
</dbReference>
<dbReference type="CDD" id="cd04301">
    <property type="entry name" value="NAT_SF"/>
    <property type="match status" value="1"/>
</dbReference>
<dbReference type="InterPro" id="IPR003781">
    <property type="entry name" value="CoA-bd"/>
</dbReference>
<organism evidence="2 3">
    <name type="scientific">Nocardioides szechwanensis</name>
    <dbReference type="NCBI Taxonomy" id="1005944"/>
    <lineage>
        <taxon>Bacteria</taxon>
        <taxon>Bacillati</taxon>
        <taxon>Actinomycetota</taxon>
        <taxon>Actinomycetes</taxon>
        <taxon>Propionibacteriales</taxon>
        <taxon>Nocardioidaceae</taxon>
        <taxon>Nocardioides</taxon>
    </lineage>
</organism>
<dbReference type="AlphaFoldDB" id="A0A1G9VVV3"/>
<evidence type="ECO:0000259" key="1">
    <source>
        <dbReference type="PROSITE" id="PS51186"/>
    </source>
</evidence>
<name>A0A1G9VVV3_9ACTN</name>
<dbReference type="Pfam" id="PF00583">
    <property type="entry name" value="Acetyltransf_1"/>
    <property type="match status" value="1"/>
</dbReference>
<dbReference type="Gene3D" id="3.40.50.261">
    <property type="entry name" value="Succinyl-CoA synthetase domains"/>
    <property type="match status" value="2"/>
</dbReference>
<dbReference type="SUPFAM" id="SSF55729">
    <property type="entry name" value="Acyl-CoA N-acyltransferases (Nat)"/>
    <property type="match status" value="1"/>
</dbReference>
<keyword evidence="3" id="KW-1185">Reference proteome</keyword>
<dbReference type="GO" id="GO:0005524">
    <property type="term" value="F:ATP binding"/>
    <property type="evidence" value="ECO:0007669"/>
    <property type="project" value="InterPro"/>
</dbReference>
<dbReference type="PROSITE" id="PS51186">
    <property type="entry name" value="GNAT"/>
    <property type="match status" value="1"/>
</dbReference>
<dbReference type="Gene3D" id="3.40.630.30">
    <property type="match status" value="1"/>
</dbReference>
<dbReference type="InterPro" id="IPR016181">
    <property type="entry name" value="Acyl_CoA_acyltransferase"/>
</dbReference>
<dbReference type="PANTHER" id="PTHR42793">
    <property type="entry name" value="COA BINDING DOMAIN CONTAINING PROTEIN"/>
    <property type="match status" value="1"/>
</dbReference>
<dbReference type="SUPFAM" id="SSF51735">
    <property type="entry name" value="NAD(P)-binding Rossmann-fold domains"/>
    <property type="match status" value="1"/>
</dbReference>
<dbReference type="RefSeq" id="WP_245715114.1">
    <property type="nucleotide sequence ID" value="NZ_BKAE01000003.1"/>
</dbReference>
<reference evidence="2 3" key="1">
    <citation type="submission" date="2016-10" db="EMBL/GenBank/DDBJ databases">
        <authorList>
            <person name="de Groot N.N."/>
        </authorList>
    </citation>
    <scope>NUCLEOTIDE SEQUENCE [LARGE SCALE GENOMIC DNA]</scope>
    <source>
        <strain evidence="2 3">CGMCC 1.11147</strain>
    </source>
</reference>
<dbReference type="Gene3D" id="3.30.1490.20">
    <property type="entry name" value="ATP-grasp fold, A domain"/>
    <property type="match status" value="1"/>
</dbReference>
<dbReference type="Gene3D" id="3.40.50.720">
    <property type="entry name" value="NAD(P)-binding Rossmann-like Domain"/>
    <property type="match status" value="1"/>
</dbReference>
<dbReference type="PANTHER" id="PTHR42793:SF1">
    <property type="entry name" value="PEPTIDYL-LYSINE N-ACETYLTRANSFERASE PATZ"/>
    <property type="match status" value="1"/>
</dbReference>
<dbReference type="InterPro" id="IPR013815">
    <property type="entry name" value="ATP_grasp_subdomain_1"/>
</dbReference>
<dbReference type="SUPFAM" id="SSF56059">
    <property type="entry name" value="Glutathione synthetase ATP-binding domain-like"/>
    <property type="match status" value="1"/>
</dbReference>
<dbReference type="STRING" id="1005944.SAMN05192576_0880"/>
<evidence type="ECO:0000313" key="2">
    <source>
        <dbReference type="EMBL" id="SDM76389.1"/>
    </source>
</evidence>
<sequence>MTAEPTSSTTDELSEIPSAPRHWEADVLLRDGRTAHIRPIAANDAELLVEFYSRVSDESKYYRFFSPMPKLSEKDVARFTQVDHQDRVAFVLMLQGQMIAVGRFDVIKPGEAEVAFLVEDQHQGRGIAQLLLEHLAQAGRERGVERFVAEVLPDNHRMIQIFRDAGYRIASEYDEGVLMLEFSIDPTETAIGVMRGREHRAEAASIERFFNPRSVAVIGASRRQDTIGQALVRHLVTGDYTGRVYVVNPSAAAVSGMPAYKAVGDIPDDVDVAIVAVPAEAVEDVVLECAAKGVHGLVVISSGFAETGDEGRKRQRRLVGLSRSYGLRLIGPNCLGVINTDPSVSINASLSSVMPARGRAGFFCQSGALGSAILEKVQNRGLGLSTFVSAGNRADVSGNDLLQYWEEDDSTEVVLLYLESIGNPRKFSRIARRVSLRKPIIAVRSGRTTQGVPMGHAVRRIAAPPQAVDAMFRQAGVIQVDTLEEMFDVAQLLAHQPLPRGRRVAIVGNSDALGLLAADAAAAVGLVVNKSVALGAEATAEDFEDALDAAIDDPDIDSVIAVYIPPLNVSGEDVANVLAAVGEQSDKPLVSSFLGAEGVPELLRVPDVAGSTAGRGSVPSYPAVEAAVRALARVVEYAVWLRTPDGPPPDPAEVDLATARQLVNSVLAEHPQGTGLTREQTTELLAAYDITLWESRPVSTLRQAQAAGREMGWDVVLKATSHPLRERPDLAHVWRNIDTSAEMRDAWDSLTALVGGADSAGFVVQKHAPPGVPIAIRSIEDPLFGPVVSFGISGPIIELLADKSYRIPPLGDRDAAAMVREIKSSPMLFGYRGAEVVDVVEIERLISRVAQLQNDLPQVSSLELALVLAGTSGASVLTAEARVDPVTDPRSDLFVRRMPEQQGDTLPG</sequence>
<accession>A0A1G9VVV3</accession>
<dbReference type="Pfam" id="PF13607">
    <property type="entry name" value="Succ_CoA_lig"/>
    <property type="match status" value="1"/>
</dbReference>
<dbReference type="InterPro" id="IPR000182">
    <property type="entry name" value="GNAT_dom"/>
</dbReference>
<gene>
    <name evidence="2" type="ORF">SAMN05192576_0880</name>
</gene>
<proteinExistence type="predicted"/>
<dbReference type="SUPFAM" id="SSF52210">
    <property type="entry name" value="Succinyl-CoA synthetase domains"/>
    <property type="match status" value="2"/>
</dbReference>
<dbReference type="Proteomes" id="UP000199004">
    <property type="component" value="Unassembled WGS sequence"/>
</dbReference>
<dbReference type="InterPro" id="IPR032875">
    <property type="entry name" value="Succ_CoA_lig_flav_dom"/>
</dbReference>